<comment type="caution">
    <text evidence="1">The sequence shown here is derived from an EMBL/GenBank/DDBJ whole genome shotgun (WGS) entry which is preliminary data.</text>
</comment>
<name>A0ABR7G9M7_9FIRM</name>
<sequence>MRYQRQGYFNSNYTSCVNQACPCQREQDVLFDLPIAMAYVPWQKWEKIYDIQKGFQRGTIFEKLDKPFHGKGGCNR</sequence>
<proteinExistence type="predicted"/>
<dbReference type="EMBL" id="JACOPE010000001">
    <property type="protein sequence ID" value="MBC5683446.1"/>
    <property type="molecule type" value="Genomic_DNA"/>
</dbReference>
<evidence type="ECO:0000313" key="2">
    <source>
        <dbReference type="Proteomes" id="UP000631576"/>
    </source>
</evidence>
<reference evidence="1 2" key="1">
    <citation type="submission" date="2020-08" db="EMBL/GenBank/DDBJ databases">
        <title>Genome public.</title>
        <authorList>
            <person name="Liu C."/>
            <person name="Sun Q."/>
        </authorList>
    </citation>
    <scope>NUCLEOTIDE SEQUENCE [LARGE SCALE GENOMIC DNA]</scope>
    <source>
        <strain evidence="1 2">NSJ-13</strain>
    </source>
</reference>
<keyword evidence="2" id="KW-1185">Reference proteome</keyword>
<protein>
    <submittedName>
        <fullName evidence="1">Spore coat associated protein CotJA</fullName>
    </submittedName>
</protein>
<gene>
    <name evidence="1" type="ORF">H8S40_07675</name>
</gene>
<accession>A0ABR7G9M7</accession>
<dbReference type="InterPro" id="IPR020256">
    <property type="entry name" value="Spore_coat_CotJA"/>
</dbReference>
<dbReference type="Pfam" id="PF11007">
    <property type="entry name" value="CotJA"/>
    <property type="match status" value="1"/>
</dbReference>
<dbReference type="Proteomes" id="UP000631576">
    <property type="component" value="Unassembled WGS sequence"/>
</dbReference>
<evidence type="ECO:0000313" key="1">
    <source>
        <dbReference type="EMBL" id="MBC5683446.1"/>
    </source>
</evidence>
<organism evidence="1 2">
    <name type="scientific">Ruminococcus hominis</name>
    <dbReference type="NCBI Taxonomy" id="2763065"/>
    <lineage>
        <taxon>Bacteria</taxon>
        <taxon>Bacillati</taxon>
        <taxon>Bacillota</taxon>
        <taxon>Clostridia</taxon>
        <taxon>Eubacteriales</taxon>
        <taxon>Oscillospiraceae</taxon>
        <taxon>Ruminococcus</taxon>
    </lineage>
</organism>